<gene>
    <name evidence="4" type="ORF">CALCODRAFT_501317</name>
</gene>
<feature type="compositionally biased region" description="Basic and acidic residues" evidence="3">
    <location>
        <begin position="497"/>
        <end position="527"/>
    </location>
</feature>
<dbReference type="AlphaFoldDB" id="A0A165DPL3"/>
<feature type="region of interest" description="Disordered" evidence="3">
    <location>
        <begin position="64"/>
        <end position="186"/>
    </location>
</feature>
<dbReference type="EMBL" id="KV424042">
    <property type="protein sequence ID" value="KZT53262.1"/>
    <property type="molecule type" value="Genomic_DNA"/>
</dbReference>
<keyword evidence="2" id="KW-0175">Coiled coil</keyword>
<evidence type="ECO:0000256" key="1">
    <source>
        <dbReference type="ARBA" id="ARBA00006461"/>
    </source>
</evidence>
<feature type="compositionally biased region" description="Polar residues" evidence="3">
    <location>
        <begin position="366"/>
        <end position="391"/>
    </location>
</feature>
<name>A0A165DPL3_9BASI</name>
<feature type="compositionally biased region" description="Basic and acidic residues" evidence="3">
    <location>
        <begin position="230"/>
        <end position="256"/>
    </location>
</feature>
<evidence type="ECO:0008006" key="6">
    <source>
        <dbReference type="Google" id="ProtNLM"/>
    </source>
</evidence>
<accession>A0A165DPL3</accession>
<feature type="compositionally biased region" description="Basic and acidic residues" evidence="3">
    <location>
        <begin position="127"/>
        <end position="144"/>
    </location>
</feature>
<dbReference type="Pfam" id="PF08243">
    <property type="entry name" value="SPT2"/>
    <property type="match status" value="1"/>
</dbReference>
<feature type="region of interest" description="Disordered" evidence="3">
    <location>
        <begin position="222"/>
        <end position="539"/>
    </location>
</feature>
<feature type="compositionally biased region" description="Basic and acidic residues" evidence="3">
    <location>
        <begin position="64"/>
        <end position="91"/>
    </location>
</feature>
<comment type="similarity">
    <text evidence="1">Belongs to the SPT2 family.</text>
</comment>
<keyword evidence="5" id="KW-1185">Reference proteome</keyword>
<dbReference type="OrthoDB" id="6259853at2759"/>
<proteinExistence type="inferred from homology"/>
<feature type="compositionally biased region" description="Low complexity" evidence="3">
    <location>
        <begin position="1"/>
        <end position="23"/>
    </location>
</feature>
<dbReference type="InParanoid" id="A0A165DPL3"/>
<dbReference type="InterPro" id="IPR013256">
    <property type="entry name" value="Chromatin_SPT2"/>
</dbReference>
<protein>
    <recommendedName>
        <fullName evidence="6">SPT2-domain-containing protein</fullName>
    </recommendedName>
</protein>
<dbReference type="Proteomes" id="UP000076842">
    <property type="component" value="Unassembled WGS sequence"/>
</dbReference>
<feature type="compositionally biased region" description="Basic and acidic residues" evidence="3">
    <location>
        <begin position="430"/>
        <end position="468"/>
    </location>
</feature>
<dbReference type="STRING" id="1353952.A0A165DPL3"/>
<feature type="compositionally biased region" description="Basic and acidic residues" evidence="3">
    <location>
        <begin position="24"/>
        <end position="52"/>
    </location>
</feature>
<evidence type="ECO:0000256" key="3">
    <source>
        <dbReference type="SAM" id="MobiDB-lite"/>
    </source>
</evidence>
<reference evidence="4 5" key="1">
    <citation type="journal article" date="2016" name="Mol. Biol. Evol.">
        <title>Comparative Genomics of Early-Diverging Mushroom-Forming Fungi Provides Insights into the Origins of Lignocellulose Decay Capabilities.</title>
        <authorList>
            <person name="Nagy L.G."/>
            <person name="Riley R."/>
            <person name="Tritt A."/>
            <person name="Adam C."/>
            <person name="Daum C."/>
            <person name="Floudas D."/>
            <person name="Sun H."/>
            <person name="Yadav J.S."/>
            <person name="Pangilinan J."/>
            <person name="Larsson K.H."/>
            <person name="Matsuura K."/>
            <person name="Barry K."/>
            <person name="Labutti K."/>
            <person name="Kuo R."/>
            <person name="Ohm R.A."/>
            <person name="Bhattacharya S.S."/>
            <person name="Shirouzu T."/>
            <person name="Yoshinaga Y."/>
            <person name="Martin F.M."/>
            <person name="Grigoriev I.V."/>
            <person name="Hibbett D.S."/>
        </authorList>
    </citation>
    <scope>NUCLEOTIDE SEQUENCE [LARGE SCALE GENOMIC DNA]</scope>
    <source>
        <strain evidence="4 5">HHB12733</strain>
    </source>
</reference>
<evidence type="ECO:0000313" key="4">
    <source>
        <dbReference type="EMBL" id="KZT53262.1"/>
    </source>
</evidence>
<dbReference type="SMART" id="SM00784">
    <property type="entry name" value="SPT2"/>
    <property type="match status" value="1"/>
</dbReference>
<evidence type="ECO:0000256" key="2">
    <source>
        <dbReference type="ARBA" id="ARBA00023054"/>
    </source>
</evidence>
<evidence type="ECO:0000313" key="5">
    <source>
        <dbReference type="Proteomes" id="UP000076842"/>
    </source>
</evidence>
<feature type="compositionally biased region" description="Basic and acidic residues" evidence="3">
    <location>
        <begin position="271"/>
        <end position="324"/>
    </location>
</feature>
<feature type="compositionally biased region" description="Acidic residues" evidence="3">
    <location>
        <begin position="485"/>
        <end position="495"/>
    </location>
</feature>
<sequence length="539" mass="60759">MSSFASLAKAAQSQQAALLAQQKAEADAQARKLAETRKAEQEKLKQIAEQRAKQLQAIERAKQELEAQRVKRERAERERAPEYKEKQDLKKRLNGTSRGTESPKPSAPRLSGNHARARSSTPVGMTVEEKRRAYLERQARDSPQRKSANRSGKSLPGLGSGEIRVVNDPHAVSLGTSTGGSDGLTARQRLAMLPPTLTKLNVNKRDLRGPAEVQAELQRARIAAGVGDPEGFREEKKREELERRERAMRAKQERLAGKRARPSSAVMSEEEAGHEVGEQSDGGRKEKESRKEKERTKEREMEHEKEKQRDREREREKQKEKPKDMPLTAQLKANGPSRAALSAGVTSSPRLRDKPLTSVVPVPRAVSTSQSSTATLKGSSVSNFSSKTAVNGSGKPVRTFDPKHAPTSSSSSLPVKRKRSSSEDEPSDDEGPRQKQSRRDASDRPRDRDRDRRERDMGLHGEARKELDDVLSMFRRGRQRRWSDDSDDDDMEVTGEELWREEKKSEKVAKLEDEREAMAEKRHEEEKRRKRMEKVKGGN</sequence>
<organism evidence="4 5">
    <name type="scientific">Calocera cornea HHB12733</name>
    <dbReference type="NCBI Taxonomy" id="1353952"/>
    <lineage>
        <taxon>Eukaryota</taxon>
        <taxon>Fungi</taxon>
        <taxon>Dikarya</taxon>
        <taxon>Basidiomycota</taxon>
        <taxon>Agaricomycotina</taxon>
        <taxon>Dacrymycetes</taxon>
        <taxon>Dacrymycetales</taxon>
        <taxon>Dacrymycetaceae</taxon>
        <taxon>Calocera</taxon>
    </lineage>
</organism>
<feature type="region of interest" description="Disordered" evidence="3">
    <location>
        <begin position="1"/>
        <end position="52"/>
    </location>
</feature>